<evidence type="ECO:0000313" key="3">
    <source>
        <dbReference type="Proteomes" id="UP000191160"/>
    </source>
</evidence>
<keyword evidence="3" id="KW-1185">Reference proteome</keyword>
<dbReference type="Pfam" id="PF01323">
    <property type="entry name" value="DSBA"/>
    <property type="match status" value="1"/>
</dbReference>
<dbReference type="GO" id="GO:0006749">
    <property type="term" value="P:glutathione metabolic process"/>
    <property type="evidence" value="ECO:0007669"/>
    <property type="project" value="TreeGrafter"/>
</dbReference>
<name>A0A1T1H6Y6_9GAMM</name>
<organism evidence="2 3">
    <name type="scientific">Acinetobacter amyesii</name>
    <dbReference type="NCBI Taxonomy" id="2942470"/>
    <lineage>
        <taxon>Bacteria</taxon>
        <taxon>Pseudomonadati</taxon>
        <taxon>Pseudomonadota</taxon>
        <taxon>Gammaproteobacteria</taxon>
        <taxon>Moraxellales</taxon>
        <taxon>Moraxellaceae</taxon>
        <taxon>Acinetobacter</taxon>
    </lineage>
</organism>
<dbReference type="RefSeq" id="WP_078189119.1">
    <property type="nucleotide sequence ID" value="NZ_JAMCOZ010000015.1"/>
</dbReference>
<dbReference type="PANTHER" id="PTHR42943:SF4">
    <property type="entry name" value="C2H2-TYPE DOMAIN-CONTAINING PROTEIN"/>
    <property type="match status" value="1"/>
</dbReference>
<comment type="caution">
    <text evidence="2">The sequence shown here is derived from an EMBL/GenBank/DDBJ whole genome shotgun (WGS) entry which is preliminary data.</text>
</comment>
<feature type="domain" description="DSBA-like thioredoxin" evidence="1">
    <location>
        <begin position="3"/>
        <end position="196"/>
    </location>
</feature>
<dbReference type="PANTHER" id="PTHR42943">
    <property type="entry name" value="GLUTATHIONE S-TRANSFERASE KAPPA"/>
    <property type="match status" value="1"/>
</dbReference>
<dbReference type="Gene3D" id="3.40.30.10">
    <property type="entry name" value="Glutaredoxin"/>
    <property type="match status" value="1"/>
</dbReference>
<dbReference type="InterPro" id="IPR036249">
    <property type="entry name" value="Thioredoxin-like_sf"/>
</dbReference>
<evidence type="ECO:0000259" key="1">
    <source>
        <dbReference type="Pfam" id="PF01323"/>
    </source>
</evidence>
<dbReference type="EMBL" id="MVKX01000001">
    <property type="protein sequence ID" value="OOV85649.1"/>
    <property type="molecule type" value="Genomic_DNA"/>
</dbReference>
<dbReference type="AlphaFoldDB" id="A0A1T1H6Y6"/>
<reference evidence="2 3" key="1">
    <citation type="submission" date="2017-02" db="EMBL/GenBank/DDBJ databases">
        <title>Acinetobacter sp. ANC 4945, whole genome shotgun sequencing project.</title>
        <authorList>
            <person name="Radolfova-Krizova L."/>
            <person name="Al Atrouni A."/>
            <person name="Nemec A."/>
        </authorList>
    </citation>
    <scope>NUCLEOTIDE SEQUENCE [LARGE SCALE GENOMIC DNA]</scope>
    <source>
        <strain evidence="2 3">ANC 4945</strain>
    </source>
</reference>
<proteinExistence type="predicted"/>
<dbReference type="InterPro" id="IPR051924">
    <property type="entry name" value="GST_Kappa/NadH"/>
</dbReference>
<sequence length="202" mass="23171">MKIEFVFDIVYPMSYVAFQKLKQNWNEHTATRVELLPIQRVPEIPEQGLDVLQYLTDKYGASAANRKLEMTKFAAYSEDVIVNIEHMKRMPNSQLAHQAILALDNILDQYALTQALFHALFAHGQDIADIHVLKSIIEGIGLDGSKVLRSIQHKDIADRQHEITQYVKSKGQHPIPFYLVDGEVNDQTFSTQELRQLFHRAS</sequence>
<evidence type="ECO:0000313" key="2">
    <source>
        <dbReference type="EMBL" id="OOV85649.1"/>
    </source>
</evidence>
<dbReference type="GO" id="GO:0004364">
    <property type="term" value="F:glutathione transferase activity"/>
    <property type="evidence" value="ECO:0007669"/>
    <property type="project" value="TreeGrafter"/>
</dbReference>
<dbReference type="SUPFAM" id="SSF52833">
    <property type="entry name" value="Thioredoxin-like"/>
    <property type="match status" value="1"/>
</dbReference>
<dbReference type="InterPro" id="IPR001853">
    <property type="entry name" value="DSBA-like_thioredoxin_dom"/>
</dbReference>
<dbReference type="Proteomes" id="UP000191160">
    <property type="component" value="Unassembled WGS sequence"/>
</dbReference>
<accession>A0A1T1H6Y6</accession>
<protein>
    <submittedName>
        <fullName evidence="2">Disulfide bond formation protein DsbA</fullName>
    </submittedName>
</protein>
<dbReference type="GO" id="GO:0004602">
    <property type="term" value="F:glutathione peroxidase activity"/>
    <property type="evidence" value="ECO:0007669"/>
    <property type="project" value="TreeGrafter"/>
</dbReference>
<gene>
    <name evidence="2" type="ORF">B1202_03150</name>
</gene>